<dbReference type="Proteomes" id="UP001064632">
    <property type="component" value="Chromosome"/>
</dbReference>
<evidence type="ECO:0000313" key="3">
    <source>
        <dbReference type="Proteomes" id="UP001064632"/>
    </source>
</evidence>
<organism evidence="2 3">
    <name type="scientific">Tahibacter amnicola</name>
    <dbReference type="NCBI Taxonomy" id="2976241"/>
    <lineage>
        <taxon>Bacteria</taxon>
        <taxon>Pseudomonadati</taxon>
        <taxon>Pseudomonadota</taxon>
        <taxon>Gammaproteobacteria</taxon>
        <taxon>Lysobacterales</taxon>
        <taxon>Rhodanobacteraceae</taxon>
        <taxon>Tahibacter</taxon>
    </lineage>
</organism>
<sequence>MNESISDNWAVVRSAFDGDDLDTVFRFRTRIPAQRIRSKHPMLMILRWPYPAKKDGMPRQKDIQRMSAFEDALESAIEATGIGIQAACLTGNGRRSWRYFAADPAVFLATLQPLLDTFAPEPHLFKQREDPTWEALAELMSLLECVDDEE</sequence>
<accession>A0ABY6BQM8</accession>
<feature type="domain" description="DUF695" evidence="1">
    <location>
        <begin position="7"/>
        <end position="135"/>
    </location>
</feature>
<gene>
    <name evidence="2" type="ORF">N4264_19995</name>
</gene>
<reference evidence="2" key="1">
    <citation type="submission" date="2022-09" db="EMBL/GenBank/DDBJ databases">
        <title>Tahibacter sp. nov., isolated from a fresh water.</title>
        <authorList>
            <person name="Baek J.H."/>
            <person name="Lee J.K."/>
            <person name="Kim J.M."/>
            <person name="Jeon C.O."/>
        </authorList>
    </citation>
    <scope>NUCLEOTIDE SEQUENCE</scope>
    <source>
        <strain evidence="2">W38</strain>
    </source>
</reference>
<keyword evidence="3" id="KW-1185">Reference proteome</keyword>
<name>A0ABY6BQM8_9GAMM</name>
<dbReference type="RefSeq" id="WP_261697664.1">
    <property type="nucleotide sequence ID" value="NZ_CP104694.1"/>
</dbReference>
<dbReference type="InterPro" id="IPR016097">
    <property type="entry name" value="DUF695"/>
</dbReference>
<evidence type="ECO:0000259" key="1">
    <source>
        <dbReference type="Pfam" id="PF05117"/>
    </source>
</evidence>
<proteinExistence type="predicted"/>
<protein>
    <submittedName>
        <fullName evidence="2">DUF695 domain-containing protein</fullName>
    </submittedName>
</protein>
<dbReference type="Pfam" id="PF05117">
    <property type="entry name" value="DUF695"/>
    <property type="match status" value="1"/>
</dbReference>
<evidence type="ECO:0000313" key="2">
    <source>
        <dbReference type="EMBL" id="UXI70720.1"/>
    </source>
</evidence>
<dbReference type="EMBL" id="CP104694">
    <property type="protein sequence ID" value="UXI70720.1"/>
    <property type="molecule type" value="Genomic_DNA"/>
</dbReference>